<evidence type="ECO:0000256" key="1">
    <source>
        <dbReference type="ARBA" id="ARBA00004127"/>
    </source>
</evidence>
<evidence type="ECO:0000313" key="10">
    <source>
        <dbReference type="EMBL" id="CAD9812448.1"/>
    </source>
</evidence>
<evidence type="ECO:0000256" key="3">
    <source>
        <dbReference type="ARBA" id="ARBA00022692"/>
    </source>
</evidence>
<protein>
    <recommendedName>
        <fullName evidence="11">Protein-S-isoprenylcysteine O-methyltransferase</fullName>
    </recommendedName>
</protein>
<dbReference type="EMBL" id="HBHQ01006348">
    <property type="protein sequence ID" value="CAD9812448.1"/>
    <property type="molecule type" value="Transcribed_RNA"/>
</dbReference>
<feature type="transmembrane region" description="Helical" evidence="9">
    <location>
        <begin position="62"/>
        <end position="81"/>
    </location>
</feature>
<evidence type="ECO:0000256" key="9">
    <source>
        <dbReference type="SAM" id="Phobius"/>
    </source>
</evidence>
<keyword evidence="6 9" id="KW-0472">Membrane</keyword>
<sequence>MFVLFNWSFIELIAMPTHESSNVAHVSFYKTSEFIGIILLTFALTLELWFPWPLLSGTPDTILKMGGVALLVIGIVILRMVHGELNRLGQPHSPGIPTTKLVKSGPFRWSRNPTYTAIIFIIVPALGLLLRSTWILLLLPISPTVFYFVLIQEEEIYLKELFRGEWEDYCANTPRWL</sequence>
<keyword evidence="5" id="KW-0443">Lipid metabolism</keyword>
<dbReference type="GO" id="GO:0012505">
    <property type="term" value="C:endomembrane system"/>
    <property type="evidence" value="ECO:0007669"/>
    <property type="project" value="UniProtKB-SubCell"/>
</dbReference>
<dbReference type="PANTHER" id="PTHR43847:SF1">
    <property type="entry name" value="BLL3993 PROTEIN"/>
    <property type="match status" value="1"/>
</dbReference>
<keyword evidence="3 9" id="KW-0812">Transmembrane</keyword>
<evidence type="ECO:0000256" key="2">
    <source>
        <dbReference type="ARBA" id="ARBA00022516"/>
    </source>
</evidence>
<proteinExistence type="predicted"/>
<evidence type="ECO:0008006" key="11">
    <source>
        <dbReference type="Google" id="ProtNLM"/>
    </source>
</evidence>
<dbReference type="PANTHER" id="PTHR43847">
    <property type="entry name" value="BLL3993 PROTEIN"/>
    <property type="match status" value="1"/>
</dbReference>
<gene>
    <name evidence="10" type="ORF">ASEP1449_LOCUS4273</name>
</gene>
<feature type="transmembrane region" description="Helical" evidence="9">
    <location>
        <begin position="117"/>
        <end position="150"/>
    </location>
</feature>
<evidence type="ECO:0000256" key="7">
    <source>
        <dbReference type="ARBA" id="ARBA00023209"/>
    </source>
</evidence>
<evidence type="ECO:0000256" key="6">
    <source>
        <dbReference type="ARBA" id="ARBA00023136"/>
    </source>
</evidence>
<reference evidence="10" key="1">
    <citation type="submission" date="2021-01" db="EMBL/GenBank/DDBJ databases">
        <authorList>
            <person name="Corre E."/>
            <person name="Pelletier E."/>
            <person name="Niang G."/>
            <person name="Scheremetjew M."/>
            <person name="Finn R."/>
            <person name="Kale V."/>
            <person name="Holt S."/>
            <person name="Cochrane G."/>
            <person name="Meng A."/>
            <person name="Brown T."/>
            <person name="Cohen L."/>
        </authorList>
    </citation>
    <scope>NUCLEOTIDE SEQUENCE</scope>
    <source>
        <strain evidence="10">CCMP2084</strain>
    </source>
</reference>
<accession>A0A7S2U940</accession>
<feature type="transmembrane region" description="Helical" evidence="9">
    <location>
        <begin position="34"/>
        <end position="55"/>
    </location>
</feature>
<name>A0A7S2U940_9STRA</name>
<evidence type="ECO:0000256" key="4">
    <source>
        <dbReference type="ARBA" id="ARBA00022989"/>
    </source>
</evidence>
<organism evidence="10">
    <name type="scientific">Attheya septentrionalis</name>
    <dbReference type="NCBI Taxonomy" id="420275"/>
    <lineage>
        <taxon>Eukaryota</taxon>
        <taxon>Sar</taxon>
        <taxon>Stramenopiles</taxon>
        <taxon>Ochrophyta</taxon>
        <taxon>Bacillariophyta</taxon>
        <taxon>Coscinodiscophyceae</taxon>
        <taxon>Chaetocerotophycidae</taxon>
        <taxon>Chaetocerotales</taxon>
        <taxon>Attheyaceae</taxon>
        <taxon>Attheya</taxon>
    </lineage>
</organism>
<keyword evidence="4 9" id="KW-1133">Transmembrane helix</keyword>
<dbReference type="UniPathway" id="UPA00753"/>
<dbReference type="Gene3D" id="1.20.120.1630">
    <property type="match status" value="1"/>
</dbReference>
<keyword evidence="7" id="KW-0594">Phospholipid biosynthesis</keyword>
<dbReference type="InterPro" id="IPR052527">
    <property type="entry name" value="Metal_cation-efflux_comp"/>
</dbReference>
<dbReference type="Pfam" id="PF04191">
    <property type="entry name" value="PEMT"/>
    <property type="match status" value="1"/>
</dbReference>
<dbReference type="AlphaFoldDB" id="A0A7S2U940"/>
<dbReference type="InterPro" id="IPR007318">
    <property type="entry name" value="Phopholipid_MeTrfase"/>
</dbReference>
<dbReference type="GO" id="GO:0006656">
    <property type="term" value="P:phosphatidylcholine biosynthetic process"/>
    <property type="evidence" value="ECO:0007669"/>
    <property type="project" value="UniProtKB-UniPathway"/>
</dbReference>
<comment type="subcellular location">
    <subcellularLocation>
        <location evidence="1">Endomembrane system</location>
        <topology evidence="1">Multi-pass membrane protein</topology>
    </subcellularLocation>
</comment>
<keyword evidence="8" id="KW-1208">Phospholipid metabolism</keyword>
<evidence type="ECO:0000256" key="8">
    <source>
        <dbReference type="ARBA" id="ARBA00023264"/>
    </source>
</evidence>
<evidence type="ECO:0000256" key="5">
    <source>
        <dbReference type="ARBA" id="ARBA00023098"/>
    </source>
</evidence>
<keyword evidence="2" id="KW-0444">Lipid biosynthesis</keyword>